<accession>A0A383DYL5</accession>
<reference evidence="1" key="1">
    <citation type="submission" date="2018-05" db="EMBL/GenBank/DDBJ databases">
        <authorList>
            <person name="Lanie J.A."/>
            <person name="Ng W.-L."/>
            <person name="Kazmierczak K.M."/>
            <person name="Andrzejewski T.M."/>
            <person name="Davidsen T.M."/>
            <person name="Wayne K.J."/>
            <person name="Tettelin H."/>
            <person name="Glass J.I."/>
            <person name="Rusch D."/>
            <person name="Podicherti R."/>
            <person name="Tsui H.-C.T."/>
            <person name="Winkler M.E."/>
        </authorList>
    </citation>
    <scope>NUCLEOTIDE SEQUENCE</scope>
</reference>
<proteinExistence type="predicted"/>
<sequence length="24" mass="2674">MWDEAEGTVVVSKNGAWVKLELDP</sequence>
<protein>
    <submittedName>
        <fullName evidence="1">Uncharacterized protein</fullName>
    </submittedName>
</protein>
<gene>
    <name evidence="1" type="ORF">METZ01_LOCUS502490</name>
</gene>
<name>A0A383DYL5_9ZZZZ</name>
<organism evidence="1">
    <name type="scientific">marine metagenome</name>
    <dbReference type="NCBI Taxonomy" id="408172"/>
    <lineage>
        <taxon>unclassified sequences</taxon>
        <taxon>metagenomes</taxon>
        <taxon>ecological metagenomes</taxon>
    </lineage>
</organism>
<evidence type="ECO:0000313" key="1">
    <source>
        <dbReference type="EMBL" id="SVE49636.1"/>
    </source>
</evidence>
<dbReference type="EMBL" id="UINC01221338">
    <property type="protein sequence ID" value="SVE49636.1"/>
    <property type="molecule type" value="Genomic_DNA"/>
</dbReference>
<dbReference type="AlphaFoldDB" id="A0A383DYL5"/>